<reference evidence="3" key="1">
    <citation type="submission" date="2022-11" db="UniProtKB">
        <authorList>
            <consortium name="WormBaseParasite"/>
        </authorList>
    </citation>
    <scope>IDENTIFICATION</scope>
</reference>
<dbReference type="WBParaSite" id="jg11376">
    <property type="protein sequence ID" value="jg11376"/>
    <property type="gene ID" value="jg11376"/>
</dbReference>
<feature type="region of interest" description="Disordered" evidence="1">
    <location>
        <begin position="184"/>
        <end position="223"/>
    </location>
</feature>
<evidence type="ECO:0000256" key="1">
    <source>
        <dbReference type="SAM" id="MobiDB-lite"/>
    </source>
</evidence>
<dbReference type="Proteomes" id="UP000887574">
    <property type="component" value="Unplaced"/>
</dbReference>
<keyword evidence="2" id="KW-1185">Reference proteome</keyword>
<evidence type="ECO:0000313" key="3">
    <source>
        <dbReference type="WBParaSite" id="jg11376"/>
    </source>
</evidence>
<accession>A0A915CQ20</accession>
<dbReference type="AlphaFoldDB" id="A0A915CQ20"/>
<protein>
    <submittedName>
        <fullName evidence="3">Uncharacterized protein</fullName>
    </submittedName>
</protein>
<sequence>MSGHMSGICPDICLDICPFHNSRGARLLEVIRDAGHGRGLTHFSSTIVLWIREGCAFFNIHFFLCKYTFLALNCYSCNTEDGQDDTKQCIDKVEECAEGVQSCSMVVFHNREDTQGKVHVRKFCTSPGTPIYQYLMFFPGSSLCQNIATSNDQARFQMPHNSTNSASVLPPSISPSAFSGGLVEEDFTGLAPSPTNHNQKNNNRAKRVRKEATGAQDGPPAPPHTHVSSILCVCSTQLCNAGDFNDVLHQNMFKNMGTVQPKRTEEGAFFSEKTKKMKLPLGPAQNLNFKRF</sequence>
<organism evidence="2 3">
    <name type="scientific">Ditylenchus dipsaci</name>
    <dbReference type="NCBI Taxonomy" id="166011"/>
    <lineage>
        <taxon>Eukaryota</taxon>
        <taxon>Metazoa</taxon>
        <taxon>Ecdysozoa</taxon>
        <taxon>Nematoda</taxon>
        <taxon>Chromadorea</taxon>
        <taxon>Rhabditida</taxon>
        <taxon>Tylenchina</taxon>
        <taxon>Tylenchomorpha</taxon>
        <taxon>Sphaerularioidea</taxon>
        <taxon>Anguinidae</taxon>
        <taxon>Anguininae</taxon>
        <taxon>Ditylenchus</taxon>
    </lineage>
</organism>
<feature type="compositionally biased region" description="Polar residues" evidence="1">
    <location>
        <begin position="193"/>
        <end position="202"/>
    </location>
</feature>
<name>A0A915CQ20_9BILA</name>
<evidence type="ECO:0000313" key="2">
    <source>
        <dbReference type="Proteomes" id="UP000887574"/>
    </source>
</evidence>
<proteinExistence type="predicted"/>